<dbReference type="EMBL" id="BGPR01087344">
    <property type="protein sequence ID" value="GBM06805.1"/>
    <property type="molecule type" value="Genomic_DNA"/>
</dbReference>
<sequence length="100" mass="11895">MLYTLWVSRVGVGNRKTHGIQEQRSRGSQSLFIPQLFNRDLFWRTEYAARALMFRLKKNQIMPPVRSLLVLQEFSDEEKACGYFNVSDIIDKEYIEENYL</sequence>
<evidence type="ECO:0000313" key="3">
    <source>
        <dbReference type="Proteomes" id="UP000499080"/>
    </source>
</evidence>
<gene>
    <name evidence="1" type="ORF">AVEN_105172_1</name>
    <name evidence="2" type="ORF">AVEN_173086_1</name>
</gene>
<name>A0A4Y2CU54_ARAVE</name>
<keyword evidence="3" id="KW-1185">Reference proteome</keyword>
<proteinExistence type="predicted"/>
<dbReference type="Proteomes" id="UP000499080">
    <property type="component" value="Unassembled WGS sequence"/>
</dbReference>
<evidence type="ECO:0000313" key="1">
    <source>
        <dbReference type="EMBL" id="GBM06781.1"/>
    </source>
</evidence>
<dbReference type="EMBL" id="BGPR01087336">
    <property type="protein sequence ID" value="GBM06781.1"/>
    <property type="molecule type" value="Genomic_DNA"/>
</dbReference>
<accession>A0A4Y2CU54</accession>
<reference evidence="2 3" key="1">
    <citation type="journal article" date="2019" name="Sci. Rep.">
        <title>Orb-weaving spider Araneus ventricosus genome elucidates the spidroin gene catalogue.</title>
        <authorList>
            <person name="Kono N."/>
            <person name="Nakamura H."/>
            <person name="Ohtoshi R."/>
            <person name="Moran D.A.P."/>
            <person name="Shinohara A."/>
            <person name="Yoshida Y."/>
            <person name="Fujiwara M."/>
            <person name="Mori M."/>
            <person name="Tomita M."/>
            <person name="Arakawa K."/>
        </authorList>
    </citation>
    <scope>NUCLEOTIDE SEQUENCE [LARGE SCALE GENOMIC DNA]</scope>
</reference>
<evidence type="ECO:0000313" key="2">
    <source>
        <dbReference type="EMBL" id="GBM06805.1"/>
    </source>
</evidence>
<organism evidence="2 3">
    <name type="scientific">Araneus ventricosus</name>
    <name type="common">Orbweaver spider</name>
    <name type="synonym">Epeira ventricosa</name>
    <dbReference type="NCBI Taxonomy" id="182803"/>
    <lineage>
        <taxon>Eukaryota</taxon>
        <taxon>Metazoa</taxon>
        <taxon>Ecdysozoa</taxon>
        <taxon>Arthropoda</taxon>
        <taxon>Chelicerata</taxon>
        <taxon>Arachnida</taxon>
        <taxon>Araneae</taxon>
        <taxon>Araneomorphae</taxon>
        <taxon>Entelegynae</taxon>
        <taxon>Araneoidea</taxon>
        <taxon>Araneidae</taxon>
        <taxon>Araneus</taxon>
    </lineage>
</organism>
<protein>
    <submittedName>
        <fullName evidence="2">Uncharacterized protein</fullName>
    </submittedName>
</protein>
<comment type="caution">
    <text evidence="2">The sequence shown here is derived from an EMBL/GenBank/DDBJ whole genome shotgun (WGS) entry which is preliminary data.</text>
</comment>
<dbReference type="AlphaFoldDB" id="A0A4Y2CU54"/>